<keyword evidence="3" id="KW-0238">DNA-binding</keyword>
<evidence type="ECO:0000256" key="1">
    <source>
        <dbReference type="ARBA" id="ARBA00022553"/>
    </source>
</evidence>
<dbReference type="PROSITE" id="PS50110">
    <property type="entry name" value="RESPONSE_REGULATORY"/>
    <property type="match status" value="1"/>
</dbReference>
<dbReference type="OrthoDB" id="9808843at2"/>
<evidence type="ECO:0000256" key="2">
    <source>
        <dbReference type="ARBA" id="ARBA00023015"/>
    </source>
</evidence>
<reference evidence="8" key="2">
    <citation type="submission" date="2021-03" db="EMBL/GenBank/DDBJ databases">
        <title>Human Oral Microbial Genomes.</title>
        <authorList>
            <person name="Johnston C.D."/>
            <person name="Chen T."/>
            <person name="Dewhirst F.E."/>
        </authorList>
    </citation>
    <scope>NUCLEOTIDE SEQUENCE</scope>
    <source>
        <strain evidence="8">F0714</strain>
    </source>
</reference>
<protein>
    <submittedName>
        <fullName evidence="9">Response regulator protein vraR</fullName>
    </submittedName>
    <submittedName>
        <fullName evidence="8">Response regulator transcription factor</fullName>
    </submittedName>
</protein>
<dbReference type="RefSeq" id="WP_014846777.1">
    <property type="nucleotide sequence ID" value="NZ_CAJZDL010000003.1"/>
</dbReference>
<keyword evidence="4" id="KW-0804">Transcription</keyword>
<dbReference type="SMART" id="SM00448">
    <property type="entry name" value="REC"/>
    <property type="match status" value="1"/>
</dbReference>
<dbReference type="Proteomes" id="UP000273044">
    <property type="component" value="Chromosome"/>
</dbReference>
<feature type="domain" description="Response regulatory" evidence="7">
    <location>
        <begin position="4"/>
        <end position="120"/>
    </location>
</feature>
<dbReference type="Pfam" id="PF00072">
    <property type="entry name" value="Response_reg"/>
    <property type="match status" value="1"/>
</dbReference>
<evidence type="ECO:0000256" key="4">
    <source>
        <dbReference type="ARBA" id="ARBA00023163"/>
    </source>
</evidence>
<dbReference type="GeneID" id="64407180"/>
<dbReference type="InterPro" id="IPR058245">
    <property type="entry name" value="NreC/VraR/RcsB-like_REC"/>
</dbReference>
<dbReference type="InterPro" id="IPR000792">
    <property type="entry name" value="Tscrpt_reg_LuxR_C"/>
</dbReference>
<dbReference type="InterPro" id="IPR039420">
    <property type="entry name" value="WalR-like"/>
</dbReference>
<keyword evidence="1 5" id="KW-0597">Phosphoprotein</keyword>
<dbReference type="InterPro" id="IPR011006">
    <property type="entry name" value="CheY-like_superfamily"/>
</dbReference>
<accession>A0A3N4D1R8</accession>
<dbReference type="PANTHER" id="PTHR43214:SF24">
    <property type="entry name" value="TRANSCRIPTIONAL REGULATORY PROTEIN NARL-RELATED"/>
    <property type="match status" value="1"/>
</dbReference>
<dbReference type="PROSITE" id="PS00622">
    <property type="entry name" value="HTH_LUXR_1"/>
    <property type="match status" value="1"/>
</dbReference>
<evidence type="ECO:0000259" key="7">
    <source>
        <dbReference type="PROSITE" id="PS50110"/>
    </source>
</evidence>
<dbReference type="GO" id="GO:0003677">
    <property type="term" value="F:DNA binding"/>
    <property type="evidence" value="ECO:0007669"/>
    <property type="project" value="UniProtKB-KW"/>
</dbReference>
<evidence type="ECO:0000313" key="10">
    <source>
        <dbReference type="Proteomes" id="UP000273044"/>
    </source>
</evidence>
<dbReference type="SUPFAM" id="SSF46894">
    <property type="entry name" value="C-terminal effector domain of the bipartite response regulators"/>
    <property type="match status" value="1"/>
</dbReference>
<evidence type="ECO:0000259" key="6">
    <source>
        <dbReference type="PROSITE" id="PS50043"/>
    </source>
</evidence>
<feature type="modified residue" description="4-aspartylphosphate" evidence="5">
    <location>
        <position position="55"/>
    </location>
</feature>
<sequence length="198" mass="21444">MTLRLVVVDDHPIVRDGLAGIFALEKDIDVVGQAGSGPEALAVVAERDPDLVLMDLRMPGGDGFAAIRQLRERGGRPRVLVLTTYDTERDIRRAMAAGADGYLLKDLPRDQLVAAVRELMNGSPRTHIDAPHGSQLSLTDRETDVLALVADGLTNRAVARKLGISEATVKTHLAHVYTKLGVLDRATAVREAWERGLV</sequence>
<dbReference type="CDD" id="cd17535">
    <property type="entry name" value="REC_NarL-like"/>
    <property type="match status" value="1"/>
</dbReference>
<proteinExistence type="predicted"/>
<reference evidence="9 10" key="1">
    <citation type="submission" date="2018-12" db="EMBL/GenBank/DDBJ databases">
        <authorList>
            <consortium name="Pathogen Informatics"/>
        </authorList>
    </citation>
    <scope>NUCLEOTIDE SEQUENCE [LARGE SCALE GENOMIC DNA]</scope>
    <source>
        <strain evidence="9 10">NCTC12967</strain>
    </source>
</reference>
<keyword evidence="10" id="KW-1185">Reference proteome</keyword>
<dbReference type="CDD" id="cd06170">
    <property type="entry name" value="LuxR_C_like"/>
    <property type="match status" value="1"/>
</dbReference>
<keyword evidence="2" id="KW-0805">Transcription regulation</keyword>
<dbReference type="Pfam" id="PF00196">
    <property type="entry name" value="GerE"/>
    <property type="match status" value="1"/>
</dbReference>
<organism evidence="8 11">
    <name type="scientific">Arachnia propionica</name>
    <dbReference type="NCBI Taxonomy" id="1750"/>
    <lineage>
        <taxon>Bacteria</taxon>
        <taxon>Bacillati</taxon>
        <taxon>Actinomycetota</taxon>
        <taxon>Actinomycetes</taxon>
        <taxon>Propionibacteriales</taxon>
        <taxon>Propionibacteriaceae</taxon>
        <taxon>Arachnia</taxon>
    </lineage>
</organism>
<dbReference type="Gene3D" id="3.40.50.2300">
    <property type="match status" value="1"/>
</dbReference>
<dbReference type="GO" id="GO:0006355">
    <property type="term" value="P:regulation of DNA-templated transcription"/>
    <property type="evidence" value="ECO:0007669"/>
    <property type="project" value="InterPro"/>
</dbReference>
<dbReference type="AlphaFoldDB" id="A0A3N4D1R8"/>
<evidence type="ECO:0000256" key="5">
    <source>
        <dbReference type="PROSITE-ProRule" id="PRU00169"/>
    </source>
</evidence>
<dbReference type="Proteomes" id="UP000677180">
    <property type="component" value="Chromosome"/>
</dbReference>
<evidence type="ECO:0000313" key="8">
    <source>
        <dbReference type="EMBL" id="QUC12418.1"/>
    </source>
</evidence>
<evidence type="ECO:0000313" key="9">
    <source>
        <dbReference type="EMBL" id="VEH70422.1"/>
    </source>
</evidence>
<dbReference type="EMBL" id="CP072385">
    <property type="protein sequence ID" value="QUC12418.1"/>
    <property type="molecule type" value="Genomic_DNA"/>
</dbReference>
<name>A0A3N4D1R8_9ACTN</name>
<gene>
    <name evidence="9" type="primary">vraR_9</name>
    <name evidence="8" type="ORF">J5A53_07070</name>
    <name evidence="9" type="ORF">NCTC12967_01717</name>
</gene>
<evidence type="ECO:0000256" key="3">
    <source>
        <dbReference type="ARBA" id="ARBA00023125"/>
    </source>
</evidence>
<feature type="domain" description="HTH luxR-type" evidence="6">
    <location>
        <begin position="131"/>
        <end position="196"/>
    </location>
</feature>
<dbReference type="PANTHER" id="PTHR43214">
    <property type="entry name" value="TWO-COMPONENT RESPONSE REGULATOR"/>
    <property type="match status" value="1"/>
</dbReference>
<dbReference type="InterPro" id="IPR001789">
    <property type="entry name" value="Sig_transdc_resp-reg_receiver"/>
</dbReference>
<dbReference type="SUPFAM" id="SSF52172">
    <property type="entry name" value="CheY-like"/>
    <property type="match status" value="1"/>
</dbReference>
<dbReference type="PRINTS" id="PR00038">
    <property type="entry name" value="HTHLUXR"/>
</dbReference>
<dbReference type="PROSITE" id="PS50043">
    <property type="entry name" value="HTH_LUXR_2"/>
    <property type="match status" value="1"/>
</dbReference>
<dbReference type="GO" id="GO:0000160">
    <property type="term" value="P:phosphorelay signal transduction system"/>
    <property type="evidence" value="ECO:0007669"/>
    <property type="project" value="InterPro"/>
</dbReference>
<dbReference type="SMART" id="SM00421">
    <property type="entry name" value="HTH_LUXR"/>
    <property type="match status" value="1"/>
</dbReference>
<evidence type="ECO:0000313" key="11">
    <source>
        <dbReference type="Proteomes" id="UP000677180"/>
    </source>
</evidence>
<dbReference type="EMBL" id="LR134406">
    <property type="protein sequence ID" value="VEH70422.1"/>
    <property type="molecule type" value="Genomic_DNA"/>
</dbReference>
<dbReference type="InterPro" id="IPR016032">
    <property type="entry name" value="Sig_transdc_resp-reg_C-effctor"/>
</dbReference>